<organism evidence="3 4">
    <name type="scientific">Niabella ginsengisoli</name>
    <dbReference type="NCBI Taxonomy" id="522298"/>
    <lineage>
        <taxon>Bacteria</taxon>
        <taxon>Pseudomonadati</taxon>
        <taxon>Bacteroidota</taxon>
        <taxon>Chitinophagia</taxon>
        <taxon>Chitinophagales</taxon>
        <taxon>Chitinophagaceae</taxon>
        <taxon>Niabella</taxon>
    </lineage>
</organism>
<comment type="similarity">
    <text evidence="1">Belongs to the AHA1 family.</text>
</comment>
<dbReference type="InterPro" id="IPR013538">
    <property type="entry name" value="ASHA1/2-like_C"/>
</dbReference>
<evidence type="ECO:0000313" key="3">
    <source>
        <dbReference type="EMBL" id="MCH5598881.1"/>
    </source>
</evidence>
<name>A0ABS9SKR8_9BACT</name>
<comment type="caution">
    <text evidence="3">The sequence shown here is derived from an EMBL/GenBank/DDBJ whole genome shotgun (WGS) entry which is preliminary data.</text>
</comment>
<reference evidence="3 4" key="1">
    <citation type="submission" date="2022-02" db="EMBL/GenBank/DDBJ databases">
        <authorList>
            <person name="Min J."/>
        </authorList>
    </citation>
    <scope>NUCLEOTIDE SEQUENCE [LARGE SCALE GENOMIC DNA]</scope>
    <source>
        <strain evidence="3 4">GR10-1</strain>
    </source>
</reference>
<keyword evidence="4" id="KW-1185">Reference proteome</keyword>
<dbReference type="CDD" id="cd07814">
    <property type="entry name" value="SRPBCC_CalC_Aha1-like"/>
    <property type="match status" value="1"/>
</dbReference>
<dbReference type="SUPFAM" id="SSF55961">
    <property type="entry name" value="Bet v1-like"/>
    <property type="match status" value="1"/>
</dbReference>
<evidence type="ECO:0000256" key="1">
    <source>
        <dbReference type="ARBA" id="ARBA00006817"/>
    </source>
</evidence>
<protein>
    <submittedName>
        <fullName evidence="3">SRPBCC domain-containing protein</fullName>
    </submittedName>
</protein>
<dbReference type="Gene3D" id="3.30.530.20">
    <property type="match status" value="1"/>
</dbReference>
<dbReference type="InterPro" id="IPR023393">
    <property type="entry name" value="START-like_dom_sf"/>
</dbReference>
<gene>
    <name evidence="3" type="ORF">MKP09_13680</name>
</gene>
<dbReference type="EMBL" id="JAKWBL010000002">
    <property type="protein sequence ID" value="MCH5598881.1"/>
    <property type="molecule type" value="Genomic_DNA"/>
</dbReference>
<dbReference type="Proteomes" id="UP001202248">
    <property type="component" value="Unassembled WGS sequence"/>
</dbReference>
<accession>A0ABS9SKR8</accession>
<feature type="domain" description="Activator of Hsp90 ATPase homologue 1/2-like C-terminal" evidence="2">
    <location>
        <begin position="6"/>
        <end position="100"/>
    </location>
</feature>
<proteinExistence type="inferred from homology"/>
<dbReference type="Pfam" id="PF08327">
    <property type="entry name" value="AHSA1"/>
    <property type="match status" value="1"/>
</dbReference>
<evidence type="ECO:0000313" key="4">
    <source>
        <dbReference type="Proteomes" id="UP001202248"/>
    </source>
</evidence>
<evidence type="ECO:0000259" key="2">
    <source>
        <dbReference type="Pfam" id="PF08327"/>
    </source>
</evidence>
<dbReference type="RefSeq" id="WP_240830547.1">
    <property type="nucleotide sequence ID" value="NZ_JAKWBL010000002.1"/>
</dbReference>
<sequence>MAGWWTPDTKAKPEVDSIARFGFEADYFKEMKITALKPYSRVEWICMKGYPDWINTTLTFELEPHQKGCVLLFHHDGWANYTPEFASCSYDWAMFFRSLKFLCETGKGHPYPDYNK</sequence>